<evidence type="ECO:0000256" key="6">
    <source>
        <dbReference type="ARBA" id="ARBA00023244"/>
    </source>
</evidence>
<dbReference type="PANTHER" id="PTHR45790">
    <property type="entry name" value="SIROHEME SYNTHASE-RELATED"/>
    <property type="match status" value="1"/>
</dbReference>
<comment type="pathway">
    <text evidence="7">Porphyrin-containing compound metabolism; siroheme biosynthesis; precorrin-2 from uroporphyrinogen III: step 1/1.</text>
</comment>
<evidence type="ECO:0000256" key="3">
    <source>
        <dbReference type="ARBA" id="ARBA00022603"/>
    </source>
</evidence>
<dbReference type="InterPro" id="IPR014777">
    <property type="entry name" value="4pyrrole_Mease_sub1"/>
</dbReference>
<dbReference type="InterPro" id="IPR035996">
    <property type="entry name" value="4pyrrol_Methylase_sf"/>
</dbReference>
<protein>
    <recommendedName>
        <fullName evidence="2">uroporphyrinogen-III C-methyltransferase</fullName>
        <ecNumber evidence="2">2.1.1.107</ecNumber>
    </recommendedName>
</protein>
<dbReference type="NCBIfam" id="NF004790">
    <property type="entry name" value="PRK06136.1"/>
    <property type="match status" value="1"/>
</dbReference>
<organism evidence="10 11">
    <name type="scientific">Paenirhodobacter huangdaonensis</name>
    <dbReference type="NCBI Taxonomy" id="2501515"/>
    <lineage>
        <taxon>Bacteria</taxon>
        <taxon>Pseudomonadati</taxon>
        <taxon>Pseudomonadota</taxon>
        <taxon>Alphaproteobacteria</taxon>
        <taxon>Rhodobacterales</taxon>
        <taxon>Rhodobacter group</taxon>
        <taxon>Paenirhodobacter</taxon>
    </lineage>
</organism>
<comment type="similarity">
    <text evidence="1 8">Belongs to the precorrin methyltransferase family.</text>
</comment>
<proteinExistence type="inferred from homology"/>
<dbReference type="GO" id="GO:0019354">
    <property type="term" value="P:siroheme biosynthetic process"/>
    <property type="evidence" value="ECO:0007669"/>
    <property type="project" value="UniProtKB-UniPathway"/>
</dbReference>
<dbReference type="PROSITE" id="PS00839">
    <property type="entry name" value="SUMT_1"/>
    <property type="match status" value="1"/>
</dbReference>
<keyword evidence="3 8" id="KW-0489">Methyltransferase</keyword>
<dbReference type="EMBL" id="SAVA01000003">
    <property type="protein sequence ID" value="RWR53466.1"/>
    <property type="molecule type" value="Genomic_DNA"/>
</dbReference>
<gene>
    <name evidence="10" type="primary">cobA</name>
    <name evidence="10" type="ORF">EOW66_07105</name>
</gene>
<evidence type="ECO:0000259" key="9">
    <source>
        <dbReference type="Pfam" id="PF00590"/>
    </source>
</evidence>
<sequence>MTGFVSFVSSGPGDPELITLKAVDRLKRADVVLYDDLASGPVLDHAGPGAERIAVGKRAGRPSAKQEHVNALLVEHAQAGKRVVRLKSGDAGLFGRLEEEISALLAAAIPYEIVPGVPSACAAAAHAGIPLTRRLTARRLQFVTGADVTGGLPETLNWAALADPAVTTVVFMGKRTFPELARGLIAQGLPADTPAMLAEAVGQAGQSFLRATVAELAEVLAGARTDHPALIFYGPLAPFGLPPGETGDA</sequence>
<dbReference type="AlphaFoldDB" id="A0A3S3M0G3"/>
<evidence type="ECO:0000256" key="1">
    <source>
        <dbReference type="ARBA" id="ARBA00005879"/>
    </source>
</evidence>
<evidence type="ECO:0000256" key="4">
    <source>
        <dbReference type="ARBA" id="ARBA00022679"/>
    </source>
</evidence>
<dbReference type="UniPathway" id="UPA00262">
    <property type="reaction ID" value="UER00211"/>
</dbReference>
<dbReference type="GO" id="GO:0032259">
    <property type="term" value="P:methylation"/>
    <property type="evidence" value="ECO:0007669"/>
    <property type="project" value="UniProtKB-KW"/>
</dbReference>
<dbReference type="InterPro" id="IPR014776">
    <property type="entry name" value="4pyrrole_Mease_sub2"/>
</dbReference>
<dbReference type="Gene3D" id="3.30.950.10">
    <property type="entry name" value="Methyltransferase, Cobalt-precorrin-4 Transmethylase, Domain 2"/>
    <property type="match status" value="1"/>
</dbReference>
<dbReference type="FunFam" id="3.40.1010.10:FF:000001">
    <property type="entry name" value="Siroheme synthase"/>
    <property type="match status" value="1"/>
</dbReference>
<evidence type="ECO:0000256" key="5">
    <source>
        <dbReference type="ARBA" id="ARBA00022691"/>
    </source>
</evidence>
<dbReference type="InterPro" id="IPR006366">
    <property type="entry name" value="CobA/CysG_C"/>
</dbReference>
<dbReference type="PANTHER" id="PTHR45790:SF3">
    <property type="entry name" value="S-ADENOSYL-L-METHIONINE-DEPENDENT UROPORPHYRINOGEN III METHYLTRANSFERASE, CHLOROPLASTIC"/>
    <property type="match status" value="1"/>
</dbReference>
<dbReference type="Pfam" id="PF00590">
    <property type="entry name" value="TP_methylase"/>
    <property type="match status" value="1"/>
</dbReference>
<dbReference type="NCBIfam" id="TIGR01469">
    <property type="entry name" value="cobA_cysG_Cterm"/>
    <property type="match status" value="1"/>
</dbReference>
<keyword evidence="6" id="KW-0627">Porphyrin biosynthesis</keyword>
<dbReference type="CDD" id="cd11642">
    <property type="entry name" value="SUMT"/>
    <property type="match status" value="1"/>
</dbReference>
<evidence type="ECO:0000256" key="2">
    <source>
        <dbReference type="ARBA" id="ARBA00012162"/>
    </source>
</evidence>
<keyword evidence="5" id="KW-0949">S-adenosyl-L-methionine</keyword>
<evidence type="ECO:0000313" key="10">
    <source>
        <dbReference type="EMBL" id="RWR53466.1"/>
    </source>
</evidence>
<dbReference type="RefSeq" id="WP_128155725.1">
    <property type="nucleotide sequence ID" value="NZ_JBHSOM010000009.1"/>
</dbReference>
<evidence type="ECO:0000256" key="7">
    <source>
        <dbReference type="ARBA" id="ARBA00025705"/>
    </source>
</evidence>
<dbReference type="Proteomes" id="UP000288071">
    <property type="component" value="Unassembled WGS sequence"/>
</dbReference>
<keyword evidence="11" id="KW-1185">Reference proteome</keyword>
<dbReference type="PROSITE" id="PS00840">
    <property type="entry name" value="SUMT_2"/>
    <property type="match status" value="1"/>
</dbReference>
<dbReference type="InterPro" id="IPR050161">
    <property type="entry name" value="Siro_Cobalamin_biosynth"/>
</dbReference>
<name>A0A3S3M0G3_9RHOB</name>
<reference evidence="11" key="2">
    <citation type="submission" date="2019-01" db="EMBL/GenBank/DDBJ databases">
        <title>Sinorhodobacter populi sp. nov. isolated from the symptomatic bark tissue of Populus euramericana canker.</title>
        <authorList>
            <person name="Li Y."/>
        </authorList>
    </citation>
    <scope>NUCLEOTIDE SEQUENCE [LARGE SCALE GENOMIC DNA]</scope>
    <source>
        <strain evidence="11">CGMCC 1.12963</strain>
    </source>
</reference>
<evidence type="ECO:0000313" key="11">
    <source>
        <dbReference type="Proteomes" id="UP000288071"/>
    </source>
</evidence>
<feature type="domain" description="Tetrapyrrole methylase" evidence="9">
    <location>
        <begin position="5"/>
        <end position="217"/>
    </location>
</feature>
<keyword evidence="4 8" id="KW-0808">Transferase</keyword>
<dbReference type="SUPFAM" id="SSF53790">
    <property type="entry name" value="Tetrapyrrole methylase"/>
    <property type="match status" value="1"/>
</dbReference>
<evidence type="ECO:0000256" key="8">
    <source>
        <dbReference type="RuleBase" id="RU003960"/>
    </source>
</evidence>
<dbReference type="Gene3D" id="3.40.1010.10">
    <property type="entry name" value="Cobalt-precorrin-4 Transmethylase, Domain 1"/>
    <property type="match status" value="1"/>
</dbReference>
<dbReference type="EC" id="2.1.1.107" evidence="2"/>
<reference evidence="10 11" key="1">
    <citation type="submission" date="2019-01" db="EMBL/GenBank/DDBJ databases">
        <title>Sinorhodobacter populi sp. nov. isolated from the symptomatic bark tissue of Populus euramericana canker.</title>
        <authorList>
            <person name="Xu G."/>
        </authorList>
    </citation>
    <scope>NUCLEOTIDE SEQUENCE [LARGE SCALE GENOMIC DNA]</scope>
    <source>
        <strain evidence="10 11">CGMCC 1.12963</strain>
    </source>
</reference>
<dbReference type="InterPro" id="IPR000878">
    <property type="entry name" value="4pyrrol_Mease"/>
</dbReference>
<dbReference type="InterPro" id="IPR003043">
    <property type="entry name" value="Uropor_MeTrfase_CS"/>
</dbReference>
<dbReference type="GO" id="GO:0004851">
    <property type="term" value="F:uroporphyrin-III C-methyltransferase activity"/>
    <property type="evidence" value="ECO:0007669"/>
    <property type="project" value="UniProtKB-EC"/>
</dbReference>
<comment type="caution">
    <text evidence="10">The sequence shown here is derived from an EMBL/GenBank/DDBJ whole genome shotgun (WGS) entry which is preliminary data.</text>
</comment>
<accession>A0A3S3M0G3</accession>